<dbReference type="PANTHER" id="PTHR43280">
    <property type="entry name" value="ARAC-FAMILY TRANSCRIPTIONAL REGULATOR"/>
    <property type="match status" value="1"/>
</dbReference>
<proteinExistence type="predicted"/>
<dbReference type="EMBL" id="VSSQ01003663">
    <property type="protein sequence ID" value="MPM21778.1"/>
    <property type="molecule type" value="Genomic_DNA"/>
</dbReference>
<dbReference type="GO" id="GO:0003700">
    <property type="term" value="F:DNA-binding transcription factor activity"/>
    <property type="evidence" value="ECO:0007669"/>
    <property type="project" value="InterPro"/>
</dbReference>
<comment type="caution">
    <text evidence="5">The sequence shown here is derived from an EMBL/GenBank/DDBJ whole genome shotgun (WGS) entry which is preliminary data.</text>
</comment>
<evidence type="ECO:0000256" key="1">
    <source>
        <dbReference type="ARBA" id="ARBA00023015"/>
    </source>
</evidence>
<dbReference type="SUPFAM" id="SSF46689">
    <property type="entry name" value="Homeodomain-like"/>
    <property type="match status" value="2"/>
</dbReference>
<dbReference type="AlphaFoldDB" id="A0A644Y178"/>
<dbReference type="PANTHER" id="PTHR43280:SF2">
    <property type="entry name" value="HTH-TYPE TRANSCRIPTIONAL REGULATOR EXSA"/>
    <property type="match status" value="1"/>
</dbReference>
<evidence type="ECO:0000313" key="5">
    <source>
        <dbReference type="EMBL" id="MPM21778.1"/>
    </source>
</evidence>
<keyword evidence="1" id="KW-0805">Transcription regulation</keyword>
<keyword evidence="2" id="KW-0238">DNA-binding</keyword>
<dbReference type="Pfam" id="PF12833">
    <property type="entry name" value="HTH_18"/>
    <property type="match status" value="1"/>
</dbReference>
<dbReference type="PROSITE" id="PS01124">
    <property type="entry name" value="HTH_ARAC_FAMILY_2"/>
    <property type="match status" value="1"/>
</dbReference>
<gene>
    <name evidence="5" type="ORF">SDC9_68223</name>
</gene>
<accession>A0A644Y178</accession>
<dbReference type="SMART" id="SM00342">
    <property type="entry name" value="HTH_ARAC"/>
    <property type="match status" value="1"/>
</dbReference>
<dbReference type="GO" id="GO:0043565">
    <property type="term" value="F:sequence-specific DNA binding"/>
    <property type="evidence" value="ECO:0007669"/>
    <property type="project" value="InterPro"/>
</dbReference>
<dbReference type="Gene3D" id="1.10.10.60">
    <property type="entry name" value="Homeodomain-like"/>
    <property type="match status" value="2"/>
</dbReference>
<feature type="domain" description="HTH araC/xylS-type" evidence="4">
    <location>
        <begin position="13"/>
        <end position="110"/>
    </location>
</feature>
<keyword evidence="3" id="KW-0804">Transcription</keyword>
<name>A0A644Y178_9ZZZZ</name>
<protein>
    <recommendedName>
        <fullName evidence="4">HTH araC/xylS-type domain-containing protein</fullName>
    </recommendedName>
</protein>
<organism evidence="5">
    <name type="scientific">bioreactor metagenome</name>
    <dbReference type="NCBI Taxonomy" id="1076179"/>
    <lineage>
        <taxon>unclassified sequences</taxon>
        <taxon>metagenomes</taxon>
        <taxon>ecological metagenomes</taxon>
    </lineage>
</organism>
<evidence type="ECO:0000256" key="3">
    <source>
        <dbReference type="ARBA" id="ARBA00023163"/>
    </source>
</evidence>
<reference evidence="5" key="1">
    <citation type="submission" date="2019-08" db="EMBL/GenBank/DDBJ databases">
        <authorList>
            <person name="Kucharzyk K."/>
            <person name="Murdoch R.W."/>
            <person name="Higgins S."/>
            <person name="Loffler F."/>
        </authorList>
    </citation>
    <scope>NUCLEOTIDE SEQUENCE</scope>
</reference>
<sequence>MLNRKICINPYITKSIEYINSNIKKKLTIDEICQYVYLSKFYFLRMFKKEIGITPYRYILHCKIEAVKNDLYMGIDINTLVSKYGFYDLSHLNKSFIKIYGITPLEYKELYTNE</sequence>
<evidence type="ECO:0000259" key="4">
    <source>
        <dbReference type="PROSITE" id="PS01124"/>
    </source>
</evidence>
<dbReference type="InterPro" id="IPR009057">
    <property type="entry name" value="Homeodomain-like_sf"/>
</dbReference>
<evidence type="ECO:0000256" key="2">
    <source>
        <dbReference type="ARBA" id="ARBA00023125"/>
    </source>
</evidence>
<dbReference type="InterPro" id="IPR018060">
    <property type="entry name" value="HTH_AraC"/>
</dbReference>